<dbReference type="SMART" id="SM00908">
    <property type="entry name" value="Gal-bind_lectin"/>
    <property type="match status" value="1"/>
</dbReference>
<keyword evidence="1 2" id="KW-0430">Lectin</keyword>
<dbReference type="Pfam" id="PF00337">
    <property type="entry name" value="Gal-bind_lectin"/>
    <property type="match status" value="1"/>
</dbReference>
<organism evidence="4 5">
    <name type="scientific">Diploscapter pachys</name>
    <dbReference type="NCBI Taxonomy" id="2018661"/>
    <lineage>
        <taxon>Eukaryota</taxon>
        <taxon>Metazoa</taxon>
        <taxon>Ecdysozoa</taxon>
        <taxon>Nematoda</taxon>
        <taxon>Chromadorea</taxon>
        <taxon>Rhabditida</taxon>
        <taxon>Rhabditina</taxon>
        <taxon>Rhabditomorpha</taxon>
        <taxon>Rhabditoidea</taxon>
        <taxon>Rhabditidae</taxon>
        <taxon>Diploscapter</taxon>
    </lineage>
</organism>
<dbReference type="Gene3D" id="2.60.120.200">
    <property type="match status" value="1"/>
</dbReference>
<keyword evidence="5" id="KW-1185">Reference proteome</keyword>
<comment type="caution">
    <text evidence="4">The sequence shown here is derived from an EMBL/GenBank/DDBJ whole genome shotgun (WGS) entry which is preliminary data.</text>
</comment>
<reference evidence="4 5" key="1">
    <citation type="journal article" date="2017" name="Curr. Biol.">
        <title>Genome architecture and evolution of a unichromosomal asexual nematode.</title>
        <authorList>
            <person name="Fradin H."/>
            <person name="Zegar C."/>
            <person name="Gutwein M."/>
            <person name="Lucas J."/>
            <person name="Kovtun M."/>
            <person name="Corcoran D."/>
            <person name="Baugh L.R."/>
            <person name="Kiontke K."/>
            <person name="Gunsalus K."/>
            <person name="Fitch D.H."/>
            <person name="Piano F."/>
        </authorList>
    </citation>
    <scope>NUCLEOTIDE SEQUENCE [LARGE SCALE GENOMIC DNA]</scope>
    <source>
        <strain evidence="4">PF1309</strain>
    </source>
</reference>
<protein>
    <recommendedName>
        <fullName evidence="2">Galectin</fullName>
    </recommendedName>
</protein>
<evidence type="ECO:0000313" key="5">
    <source>
        <dbReference type="Proteomes" id="UP000218231"/>
    </source>
</evidence>
<feature type="domain" description="Galectin" evidence="3">
    <location>
        <begin position="12"/>
        <end position="142"/>
    </location>
</feature>
<proteinExistence type="predicted"/>
<sequence length="233" mass="26564">MVMQIDNPVVPLTVDLNHGFERNAHIDIYGEAFIASNDGFRIEFGSHDGLPMIIDFRMGTRDGQKFIALSHMKNGLSSNQSRYINPIMPGQRFAIRIANDRRHFSIFVNNAFICQFDHFDRSSHIRRVSVFGDVRLYQMMFQRFRHVGQGTRVNVTPGSSMQPIAINQPPPPYSVAIGQQSVPSTYPVAAPVQTQPVLMQSPMVVTTCDSKRDRRRKCVRRMMFRHALFGALH</sequence>
<accession>A0A2A2LRD9</accession>
<dbReference type="InterPro" id="IPR001079">
    <property type="entry name" value="Galectin_CRD"/>
</dbReference>
<dbReference type="SUPFAM" id="SSF49899">
    <property type="entry name" value="Concanavalin A-like lectins/glucanases"/>
    <property type="match status" value="1"/>
</dbReference>
<dbReference type="GO" id="GO:0030246">
    <property type="term" value="F:carbohydrate binding"/>
    <property type="evidence" value="ECO:0007669"/>
    <property type="project" value="UniProtKB-UniRule"/>
</dbReference>
<dbReference type="AlphaFoldDB" id="A0A2A2LRD9"/>
<dbReference type="InterPro" id="IPR013320">
    <property type="entry name" value="ConA-like_dom_sf"/>
</dbReference>
<name>A0A2A2LRD9_9BILA</name>
<gene>
    <name evidence="4" type="ORF">WR25_06282</name>
</gene>
<dbReference type="EMBL" id="LIAE01006490">
    <property type="protein sequence ID" value="PAV88826.1"/>
    <property type="molecule type" value="Genomic_DNA"/>
</dbReference>
<evidence type="ECO:0000259" key="3">
    <source>
        <dbReference type="PROSITE" id="PS51304"/>
    </source>
</evidence>
<dbReference type="OrthoDB" id="6251307at2759"/>
<dbReference type="SMART" id="SM00276">
    <property type="entry name" value="GLECT"/>
    <property type="match status" value="1"/>
</dbReference>
<evidence type="ECO:0000256" key="1">
    <source>
        <dbReference type="ARBA" id="ARBA00022734"/>
    </source>
</evidence>
<evidence type="ECO:0000313" key="4">
    <source>
        <dbReference type="EMBL" id="PAV88826.1"/>
    </source>
</evidence>
<evidence type="ECO:0000256" key="2">
    <source>
        <dbReference type="RuleBase" id="RU102079"/>
    </source>
</evidence>
<dbReference type="PROSITE" id="PS51304">
    <property type="entry name" value="GALECTIN"/>
    <property type="match status" value="1"/>
</dbReference>
<dbReference type="Proteomes" id="UP000218231">
    <property type="component" value="Unassembled WGS sequence"/>
</dbReference>